<dbReference type="Proteomes" id="UP000320672">
    <property type="component" value="Chromosome"/>
</dbReference>
<name>A0A517MER5_9BACT</name>
<dbReference type="Pfam" id="PF07963">
    <property type="entry name" value="N_methyl"/>
    <property type="match status" value="1"/>
</dbReference>
<evidence type="ECO:0000313" key="4">
    <source>
        <dbReference type="Proteomes" id="UP000320672"/>
    </source>
</evidence>
<dbReference type="RefSeq" id="WP_145351560.1">
    <property type="nucleotide sequence ID" value="NZ_CP036262.1"/>
</dbReference>
<accession>A0A517MER5</accession>
<dbReference type="PANTHER" id="PTHR30093">
    <property type="entry name" value="GENERAL SECRETION PATHWAY PROTEIN G"/>
    <property type="match status" value="1"/>
</dbReference>
<dbReference type="OrthoDB" id="214579at2"/>
<dbReference type="InterPro" id="IPR012902">
    <property type="entry name" value="N_methyl_site"/>
</dbReference>
<dbReference type="EMBL" id="CP036262">
    <property type="protein sequence ID" value="QDS93384.1"/>
    <property type="molecule type" value="Genomic_DNA"/>
</dbReference>
<dbReference type="InterPro" id="IPR011453">
    <property type="entry name" value="DUF1559"/>
</dbReference>
<feature type="domain" description="DUF1559" evidence="2">
    <location>
        <begin position="35"/>
        <end position="313"/>
    </location>
</feature>
<dbReference type="NCBIfam" id="TIGR02532">
    <property type="entry name" value="IV_pilin_GFxxxE"/>
    <property type="match status" value="1"/>
</dbReference>
<dbReference type="Pfam" id="PF07596">
    <property type="entry name" value="SBP_bac_10"/>
    <property type="match status" value="1"/>
</dbReference>
<keyword evidence="4" id="KW-1185">Reference proteome</keyword>
<protein>
    <recommendedName>
        <fullName evidence="2">DUF1559 domain-containing protein</fullName>
    </recommendedName>
</protein>
<sequence>MRTNAMQRRAFTLVELLVVIAIIGVLVGLLLPAVQAAREAARRMSCQNNLKQHGLAMHNYHDTHNGFAPGYLYDITAQGNPATDEMSQWGWGMLIMPFMEQGPMHDQLGGGAIPLSAALTPGGVYDRSELLKTALSPFICPSDSGDGVLRGSDSSLRDAAGTIREAGKSNYVGVNTTRRWHSGGRMTGPDAGMPSRWSPPTSTGSPNGIFMRNRSVRFSDISDGTSNTLMIGERPYEMNTPTGLAVCKAGAWAGNDINNEQLTITRTLGSLVLTMNGPTAADCQRGFASPHPGGVLFVRADGGVSFISETIDHRPWGVSGNDNVDSVLERLGSRNDGQPTGE</sequence>
<dbReference type="InterPro" id="IPR045584">
    <property type="entry name" value="Pilin-like"/>
</dbReference>
<dbReference type="SUPFAM" id="SSF54523">
    <property type="entry name" value="Pili subunits"/>
    <property type="match status" value="1"/>
</dbReference>
<dbReference type="PANTHER" id="PTHR30093:SF2">
    <property type="entry name" value="TYPE II SECRETION SYSTEM PROTEIN H"/>
    <property type="match status" value="1"/>
</dbReference>
<proteinExistence type="predicted"/>
<evidence type="ECO:0000259" key="2">
    <source>
        <dbReference type="Pfam" id="PF07596"/>
    </source>
</evidence>
<dbReference type="AlphaFoldDB" id="A0A517MER5"/>
<evidence type="ECO:0000313" key="3">
    <source>
        <dbReference type="EMBL" id="QDS93384.1"/>
    </source>
</evidence>
<reference evidence="3 4" key="1">
    <citation type="submission" date="2019-02" db="EMBL/GenBank/DDBJ databases">
        <title>Deep-cultivation of Planctomycetes and their phenomic and genomic characterization uncovers novel biology.</title>
        <authorList>
            <person name="Wiegand S."/>
            <person name="Jogler M."/>
            <person name="Boedeker C."/>
            <person name="Pinto D."/>
            <person name="Vollmers J."/>
            <person name="Rivas-Marin E."/>
            <person name="Kohn T."/>
            <person name="Peeters S.H."/>
            <person name="Heuer A."/>
            <person name="Rast P."/>
            <person name="Oberbeckmann S."/>
            <person name="Bunk B."/>
            <person name="Jeske O."/>
            <person name="Meyerdierks A."/>
            <person name="Storesund J.E."/>
            <person name="Kallscheuer N."/>
            <person name="Luecker S."/>
            <person name="Lage O.M."/>
            <person name="Pohl T."/>
            <person name="Merkel B.J."/>
            <person name="Hornburger P."/>
            <person name="Mueller R.-W."/>
            <person name="Bruemmer F."/>
            <person name="Labrenz M."/>
            <person name="Spormann A.M."/>
            <person name="Op den Camp H."/>
            <person name="Overmann J."/>
            <person name="Amann R."/>
            <person name="Jetten M.S.M."/>
            <person name="Mascher T."/>
            <person name="Medema M.H."/>
            <person name="Devos D.P."/>
            <person name="Kaster A.-K."/>
            <person name="Ovreas L."/>
            <person name="Rohde M."/>
            <person name="Galperin M.Y."/>
            <person name="Jogler C."/>
        </authorList>
    </citation>
    <scope>NUCLEOTIDE SEQUENCE [LARGE SCALE GENOMIC DNA]</scope>
    <source>
        <strain evidence="3 4">FF011L</strain>
    </source>
</reference>
<dbReference type="KEGG" id="rml:FF011L_21490"/>
<evidence type="ECO:0000256" key="1">
    <source>
        <dbReference type="SAM" id="MobiDB-lite"/>
    </source>
</evidence>
<feature type="region of interest" description="Disordered" evidence="1">
    <location>
        <begin position="178"/>
        <end position="208"/>
    </location>
</feature>
<gene>
    <name evidence="3" type="ORF">FF011L_21490</name>
</gene>
<organism evidence="3 4">
    <name type="scientific">Roseimaritima multifibrata</name>
    <dbReference type="NCBI Taxonomy" id="1930274"/>
    <lineage>
        <taxon>Bacteria</taxon>
        <taxon>Pseudomonadati</taxon>
        <taxon>Planctomycetota</taxon>
        <taxon>Planctomycetia</taxon>
        <taxon>Pirellulales</taxon>
        <taxon>Pirellulaceae</taxon>
        <taxon>Roseimaritima</taxon>
    </lineage>
</organism>
<dbReference type="Gene3D" id="3.30.700.10">
    <property type="entry name" value="Glycoprotein, Type 4 Pilin"/>
    <property type="match status" value="1"/>
</dbReference>